<dbReference type="InterPro" id="IPR009003">
    <property type="entry name" value="Peptidase_S1_PA"/>
</dbReference>
<dbReference type="InterPro" id="IPR001314">
    <property type="entry name" value="Peptidase_S1A"/>
</dbReference>
<dbReference type="Proteomes" id="UP001558652">
    <property type="component" value="Unassembled WGS sequence"/>
</dbReference>
<keyword evidence="1" id="KW-1015">Disulfide bond</keyword>
<sequence>MLECLLGITAPFRTKFAPQPALGLIWLEGHHPPSQTSNATKWVKKKCLSTLFTEPSTLRCHLSTKPKEFLGGKRFSNDKEVKETVEKWLPEVEGSVSDEDIKKAVVRIEEQPLGSWRRQQRFGTRGGPIILIFAKVGYVIHAATRCGGKWEKPRNLRHLVCSTRRHSTADSTTDRTPRTAARMASTSLLRGAASALVLMLTLVPAQRAASYMALPHLLPVFIIGGTTVRPGSAPHSEKSELGKFVRSDVLESSRISRIVMREIPYQVSIQILSEHVCGGTLIARDFVVTAAHCVYGTAFTDVKVVAGIVHLDDLDSRNRQESKVSDGMINPNFNPYSSKYDIAVLKLYQPFWITKYVNQINIPLQGFIPSGEINLYELHHF</sequence>
<organism evidence="3 4">
    <name type="scientific">Ranatra chinensis</name>
    <dbReference type="NCBI Taxonomy" id="642074"/>
    <lineage>
        <taxon>Eukaryota</taxon>
        <taxon>Metazoa</taxon>
        <taxon>Ecdysozoa</taxon>
        <taxon>Arthropoda</taxon>
        <taxon>Hexapoda</taxon>
        <taxon>Insecta</taxon>
        <taxon>Pterygota</taxon>
        <taxon>Neoptera</taxon>
        <taxon>Paraneoptera</taxon>
        <taxon>Hemiptera</taxon>
        <taxon>Heteroptera</taxon>
        <taxon>Panheteroptera</taxon>
        <taxon>Nepomorpha</taxon>
        <taxon>Nepidae</taxon>
        <taxon>Ranatrinae</taxon>
        <taxon>Ranatra</taxon>
    </lineage>
</organism>
<dbReference type="SMART" id="SM00020">
    <property type="entry name" value="Tryp_SPc"/>
    <property type="match status" value="1"/>
</dbReference>
<dbReference type="EMBL" id="JBFDAA010000013">
    <property type="protein sequence ID" value="KAL1122504.1"/>
    <property type="molecule type" value="Genomic_DNA"/>
</dbReference>
<dbReference type="InterPro" id="IPR043504">
    <property type="entry name" value="Peptidase_S1_PA_chymotrypsin"/>
</dbReference>
<dbReference type="InterPro" id="IPR018114">
    <property type="entry name" value="TRYPSIN_HIS"/>
</dbReference>
<keyword evidence="4" id="KW-1185">Reference proteome</keyword>
<feature type="domain" description="Peptidase S1" evidence="2">
    <location>
        <begin position="222"/>
        <end position="367"/>
    </location>
</feature>
<evidence type="ECO:0000256" key="1">
    <source>
        <dbReference type="ARBA" id="ARBA00023157"/>
    </source>
</evidence>
<evidence type="ECO:0000313" key="3">
    <source>
        <dbReference type="EMBL" id="KAL1122504.1"/>
    </source>
</evidence>
<dbReference type="Gene3D" id="2.40.10.10">
    <property type="entry name" value="Trypsin-like serine proteases"/>
    <property type="match status" value="1"/>
</dbReference>
<dbReference type="FunFam" id="2.40.10.10:FF:000068">
    <property type="entry name" value="transmembrane protease serine 2"/>
    <property type="match status" value="1"/>
</dbReference>
<evidence type="ECO:0000259" key="2">
    <source>
        <dbReference type="PROSITE" id="PS50240"/>
    </source>
</evidence>
<dbReference type="InterPro" id="IPR001254">
    <property type="entry name" value="Trypsin_dom"/>
</dbReference>
<dbReference type="Pfam" id="PF00089">
    <property type="entry name" value="Trypsin"/>
    <property type="match status" value="1"/>
</dbReference>
<dbReference type="AlphaFoldDB" id="A0ABD0YTH4"/>
<dbReference type="PRINTS" id="PR00722">
    <property type="entry name" value="CHYMOTRYPSIN"/>
</dbReference>
<dbReference type="PROSITE" id="PS00134">
    <property type="entry name" value="TRYPSIN_HIS"/>
    <property type="match status" value="1"/>
</dbReference>
<dbReference type="PROSITE" id="PS50240">
    <property type="entry name" value="TRYPSIN_DOM"/>
    <property type="match status" value="1"/>
</dbReference>
<evidence type="ECO:0000313" key="4">
    <source>
        <dbReference type="Proteomes" id="UP001558652"/>
    </source>
</evidence>
<comment type="caution">
    <text evidence="3">The sequence shown here is derived from an EMBL/GenBank/DDBJ whole genome shotgun (WGS) entry which is preliminary data.</text>
</comment>
<protein>
    <recommendedName>
        <fullName evidence="2">Peptidase S1 domain-containing protein</fullName>
    </recommendedName>
</protein>
<reference evidence="3 4" key="1">
    <citation type="submission" date="2024-07" db="EMBL/GenBank/DDBJ databases">
        <title>Chromosome-level genome assembly of the water stick insect Ranatra chinensis (Heteroptera: Nepidae).</title>
        <authorList>
            <person name="Liu X."/>
        </authorList>
    </citation>
    <scope>NUCLEOTIDE SEQUENCE [LARGE SCALE GENOMIC DNA]</scope>
    <source>
        <strain evidence="3">Cailab_2021Rc</strain>
        <tissue evidence="3">Muscle</tissue>
    </source>
</reference>
<dbReference type="PANTHER" id="PTHR24252">
    <property type="entry name" value="ACROSIN-RELATED"/>
    <property type="match status" value="1"/>
</dbReference>
<dbReference type="SUPFAM" id="SSF50494">
    <property type="entry name" value="Trypsin-like serine proteases"/>
    <property type="match status" value="1"/>
</dbReference>
<gene>
    <name evidence="3" type="ORF">AAG570_002835</name>
</gene>
<accession>A0ABD0YTH4</accession>
<name>A0ABD0YTH4_9HEMI</name>
<dbReference type="PANTHER" id="PTHR24252:SF7">
    <property type="entry name" value="HYALIN"/>
    <property type="match status" value="1"/>
</dbReference>
<proteinExistence type="predicted"/>